<protein>
    <submittedName>
        <fullName evidence="2">Erythromycin esterase family protein</fullName>
        <ecNumber evidence="2">3.1.1.-</ecNumber>
    </submittedName>
</protein>
<gene>
    <name evidence="2" type="ORF">ACFP1B_01760</name>
</gene>
<dbReference type="PIRSF" id="PIRSF036794">
    <property type="entry name" value="UCP_erythr_ester"/>
    <property type="match status" value="1"/>
</dbReference>
<dbReference type="GO" id="GO:0016787">
    <property type="term" value="F:hydrolase activity"/>
    <property type="evidence" value="ECO:0007669"/>
    <property type="project" value="UniProtKB-KW"/>
</dbReference>
<dbReference type="RefSeq" id="WP_344508532.1">
    <property type="nucleotide sequence ID" value="NZ_BAAATU010000007.1"/>
</dbReference>
<organism evidence="2 3">
    <name type="scientific">Streptomyces pulveraceus</name>
    <dbReference type="NCBI Taxonomy" id="68258"/>
    <lineage>
        <taxon>Bacteria</taxon>
        <taxon>Bacillati</taxon>
        <taxon>Actinomycetota</taxon>
        <taxon>Actinomycetes</taxon>
        <taxon>Kitasatosporales</taxon>
        <taxon>Streptomycetaceae</taxon>
        <taxon>Streptomyces</taxon>
    </lineage>
</organism>
<dbReference type="EC" id="3.1.1.-" evidence="2"/>
<name>A0ABW1GBH7_9ACTN</name>
<dbReference type="Proteomes" id="UP001596200">
    <property type="component" value="Unassembled WGS sequence"/>
</dbReference>
<dbReference type="Gene3D" id="3.40.1660.10">
    <property type="entry name" value="EreA-like (biosynthetic domain)"/>
    <property type="match status" value="1"/>
</dbReference>
<proteinExistence type="predicted"/>
<dbReference type="InterPro" id="IPR007815">
    <property type="entry name" value="Emycin_Estase"/>
</dbReference>
<dbReference type="SUPFAM" id="SSF159501">
    <property type="entry name" value="EreA/ChaN-like"/>
    <property type="match status" value="1"/>
</dbReference>
<reference evidence="3" key="1">
    <citation type="journal article" date="2019" name="Int. J. Syst. Evol. Microbiol.">
        <title>The Global Catalogue of Microorganisms (GCM) 10K type strain sequencing project: providing services to taxonomists for standard genome sequencing and annotation.</title>
        <authorList>
            <consortium name="The Broad Institute Genomics Platform"/>
            <consortium name="The Broad Institute Genome Sequencing Center for Infectious Disease"/>
            <person name="Wu L."/>
            <person name="Ma J."/>
        </authorList>
    </citation>
    <scope>NUCLEOTIDE SEQUENCE [LARGE SCALE GENOMIC DNA]</scope>
    <source>
        <strain evidence="3">JCM 4147</strain>
    </source>
</reference>
<dbReference type="Gene3D" id="3.30.1870.10">
    <property type="entry name" value="EreA-like, domain 2"/>
    <property type="match status" value="1"/>
</dbReference>
<sequence>MSGHRKRMGRRALLATATVAAAAVLVPVTVRTATADTAHRAHDARTAITMGSAGAVGTAGSASGTERSPVRALERAAHPLRTTEPGGSTADLRALSAMVGDAEVVGLGEATHGSHEFFTMKQRVFRHLVETKGFTTFALELSWSGGLRIDDYLRTGEGDARRLAEEVFANSPWEREEFVDLIEWMRDYNRHRPHRTLHFMGDDIGAPAVDDAFFGRVTGYVKENHPEALPRLDQLYTGLRPIDDVLAYLGKPLAERKRLAADARRALELISGLKGPGEAFAWAEQNARSIAQTAEFLTMNPDDPDTMAGFQRFRDEVMAQNVLWWRQRTGGKVLLSAHNDHVGRLAGDPELYPKTQGSFLRDAMGRNYLPIGFTFDRGSFLSKENALGGAWKKYTVGPAGPGRNEATLDQVRYRDFYLDTRRAPAAARAWLNVARPTLGIGTRFPEEPRDVALAKSYDVLIHLHEVREADELKP</sequence>
<comment type="caution">
    <text evidence="2">The sequence shown here is derived from an EMBL/GenBank/DDBJ whole genome shotgun (WGS) entry which is preliminary data.</text>
</comment>
<feature type="chain" id="PRO_5047304358" evidence="1">
    <location>
        <begin position="23"/>
        <end position="474"/>
    </location>
</feature>
<dbReference type="PANTHER" id="PTHR31299">
    <property type="entry name" value="ESTERASE, PUTATIVE (AFU_ORTHOLOGUE AFUA_1G05850)-RELATED"/>
    <property type="match status" value="1"/>
</dbReference>
<dbReference type="InterPro" id="IPR014622">
    <property type="entry name" value="UCP036794_erythomycin"/>
</dbReference>
<dbReference type="Pfam" id="PF05139">
    <property type="entry name" value="Erythro_esteras"/>
    <property type="match status" value="1"/>
</dbReference>
<dbReference type="PANTHER" id="PTHR31299:SF0">
    <property type="entry name" value="ESTERASE, PUTATIVE (AFU_ORTHOLOGUE AFUA_1G05850)-RELATED"/>
    <property type="match status" value="1"/>
</dbReference>
<evidence type="ECO:0000256" key="1">
    <source>
        <dbReference type="SAM" id="SignalP"/>
    </source>
</evidence>
<keyword evidence="1" id="KW-0732">Signal</keyword>
<dbReference type="CDD" id="cd14728">
    <property type="entry name" value="Ere-like"/>
    <property type="match status" value="1"/>
</dbReference>
<evidence type="ECO:0000313" key="2">
    <source>
        <dbReference type="EMBL" id="MFC5912170.1"/>
    </source>
</evidence>
<evidence type="ECO:0000313" key="3">
    <source>
        <dbReference type="Proteomes" id="UP001596200"/>
    </source>
</evidence>
<dbReference type="InterPro" id="IPR006311">
    <property type="entry name" value="TAT_signal"/>
</dbReference>
<keyword evidence="2" id="KW-0378">Hydrolase</keyword>
<dbReference type="PROSITE" id="PS51318">
    <property type="entry name" value="TAT"/>
    <property type="match status" value="1"/>
</dbReference>
<keyword evidence="3" id="KW-1185">Reference proteome</keyword>
<feature type="signal peptide" evidence="1">
    <location>
        <begin position="1"/>
        <end position="22"/>
    </location>
</feature>
<dbReference type="InterPro" id="IPR052036">
    <property type="entry name" value="Hydrolase/PRTase-associated"/>
</dbReference>
<dbReference type="EMBL" id="JBHSPU010000001">
    <property type="protein sequence ID" value="MFC5912170.1"/>
    <property type="molecule type" value="Genomic_DNA"/>
</dbReference>
<dbReference type="Gene3D" id="1.20.1440.30">
    <property type="entry name" value="Biosynthetic Protein domain"/>
    <property type="match status" value="1"/>
</dbReference>
<accession>A0ABW1GBH7</accession>